<feature type="transmembrane region" description="Helical" evidence="5">
    <location>
        <begin position="162"/>
        <end position="180"/>
    </location>
</feature>
<dbReference type="AlphaFoldDB" id="A0AAN9TTJ8"/>
<dbReference type="InterPro" id="IPR005828">
    <property type="entry name" value="MFS_sugar_transport-like"/>
</dbReference>
<protein>
    <submittedName>
        <fullName evidence="6">Uncharacterized protein</fullName>
    </submittedName>
</protein>
<dbReference type="GO" id="GO:0022857">
    <property type="term" value="F:transmembrane transporter activity"/>
    <property type="evidence" value="ECO:0007669"/>
    <property type="project" value="InterPro"/>
</dbReference>
<evidence type="ECO:0000313" key="6">
    <source>
        <dbReference type="EMBL" id="KAK7603898.1"/>
    </source>
</evidence>
<reference evidence="6 7" key="1">
    <citation type="submission" date="2024-03" db="EMBL/GenBank/DDBJ databases">
        <title>Adaptation during the transition from Ophiocordyceps entomopathogen to insect associate is accompanied by gene loss and intensified selection.</title>
        <authorList>
            <person name="Ward C.M."/>
            <person name="Onetto C.A."/>
            <person name="Borneman A.R."/>
        </authorList>
    </citation>
    <scope>NUCLEOTIDE SEQUENCE [LARGE SCALE GENOMIC DNA]</scope>
    <source>
        <strain evidence="6">AWRI1</strain>
        <tissue evidence="6">Single Adult Female</tissue>
    </source>
</reference>
<keyword evidence="2 5" id="KW-0812">Transmembrane</keyword>
<evidence type="ECO:0000256" key="1">
    <source>
        <dbReference type="ARBA" id="ARBA00004370"/>
    </source>
</evidence>
<keyword evidence="7" id="KW-1185">Reference proteome</keyword>
<evidence type="ECO:0000313" key="7">
    <source>
        <dbReference type="Proteomes" id="UP001367676"/>
    </source>
</evidence>
<organism evidence="6 7">
    <name type="scientific">Parthenolecanium corni</name>
    <dbReference type="NCBI Taxonomy" id="536013"/>
    <lineage>
        <taxon>Eukaryota</taxon>
        <taxon>Metazoa</taxon>
        <taxon>Ecdysozoa</taxon>
        <taxon>Arthropoda</taxon>
        <taxon>Hexapoda</taxon>
        <taxon>Insecta</taxon>
        <taxon>Pterygota</taxon>
        <taxon>Neoptera</taxon>
        <taxon>Paraneoptera</taxon>
        <taxon>Hemiptera</taxon>
        <taxon>Sternorrhyncha</taxon>
        <taxon>Coccoidea</taxon>
        <taxon>Coccidae</taxon>
        <taxon>Parthenolecanium</taxon>
    </lineage>
</organism>
<evidence type="ECO:0000256" key="2">
    <source>
        <dbReference type="ARBA" id="ARBA00022692"/>
    </source>
</evidence>
<dbReference type="InterPro" id="IPR036259">
    <property type="entry name" value="MFS_trans_sf"/>
</dbReference>
<dbReference type="GO" id="GO:0016020">
    <property type="term" value="C:membrane"/>
    <property type="evidence" value="ECO:0007669"/>
    <property type="project" value="UniProtKB-SubCell"/>
</dbReference>
<feature type="transmembrane region" description="Helical" evidence="5">
    <location>
        <begin position="413"/>
        <end position="430"/>
    </location>
</feature>
<feature type="transmembrane region" description="Helical" evidence="5">
    <location>
        <begin position="71"/>
        <end position="92"/>
    </location>
</feature>
<keyword evidence="3 5" id="KW-1133">Transmembrane helix</keyword>
<dbReference type="SUPFAM" id="SSF103473">
    <property type="entry name" value="MFS general substrate transporter"/>
    <property type="match status" value="1"/>
</dbReference>
<comment type="caution">
    <text evidence="6">The sequence shown here is derived from an EMBL/GenBank/DDBJ whole genome shotgun (WGS) entry which is preliminary data.</text>
</comment>
<comment type="subcellular location">
    <subcellularLocation>
        <location evidence="1">Membrane</location>
    </subcellularLocation>
</comment>
<dbReference type="InterPro" id="IPR050549">
    <property type="entry name" value="MFS_Trehalose_Transporter"/>
</dbReference>
<feature type="transmembrane region" description="Helical" evidence="5">
    <location>
        <begin position="321"/>
        <end position="341"/>
    </location>
</feature>
<keyword evidence="4 5" id="KW-0472">Membrane</keyword>
<evidence type="ECO:0000256" key="4">
    <source>
        <dbReference type="ARBA" id="ARBA00023136"/>
    </source>
</evidence>
<dbReference type="Pfam" id="PF00083">
    <property type="entry name" value="Sugar_tr"/>
    <property type="match status" value="1"/>
</dbReference>
<dbReference type="PANTHER" id="PTHR48021:SF1">
    <property type="entry name" value="GH07001P-RELATED"/>
    <property type="match status" value="1"/>
</dbReference>
<dbReference type="PANTHER" id="PTHR48021">
    <property type="match status" value="1"/>
</dbReference>
<feature type="transmembrane region" description="Helical" evidence="5">
    <location>
        <begin position="104"/>
        <end position="125"/>
    </location>
</feature>
<dbReference type="EMBL" id="JBBCAQ010000004">
    <property type="protein sequence ID" value="KAK7603898.1"/>
    <property type="molecule type" value="Genomic_DNA"/>
</dbReference>
<evidence type="ECO:0000256" key="5">
    <source>
        <dbReference type="SAM" id="Phobius"/>
    </source>
</evidence>
<feature type="transmembrane region" description="Helical" evidence="5">
    <location>
        <begin position="137"/>
        <end position="157"/>
    </location>
</feature>
<evidence type="ECO:0000256" key="3">
    <source>
        <dbReference type="ARBA" id="ARBA00022989"/>
    </source>
</evidence>
<gene>
    <name evidence="6" type="ORF">V9T40_004171</name>
</gene>
<sequence>MATEDAPMDDEEFEYPEITSFKRQVMSVRGGRVKYSRQVAAIISDFPFFGEIFGTIFAVPCLFLLGRKVSLVISQTLSLIVLGAHEYYSLSLRLPDQLFGLKEDFYCVVAEHACVRLTVFVMTVYVTEIAQPKFRAFFLGLFFVPFTISIFVGRNVFDIDHLLNLAILIQLFAGGLALLAPETPYWLALTGRSVAAERSFNHLTAGLGEPDDLEELLDAAAADAEARSVLNLSTPEFRAPLLKIVFMHLATDGVCQVFMSKNKEPFEFFRYDIYYDHLQYVTGLLPQFIQGVLPQFVQYFFPVTGCVLFEVFNFRFGRRTLYIGCVFATYVLYVCRFAAFVSGKVYLSWIFDSVCYLVGHMGGRPILLLIPAEIFPATMKEFGIASSEFLQIFFQINDYSHLDYTPTYHPYNLIRLSVVALGLGLTYLYMPETKDLTLVQTQQLGVQFEQPVLHIIYSKDEDVGDADVI</sequence>
<feature type="transmembrane region" description="Helical" evidence="5">
    <location>
        <begin position="39"/>
        <end position="65"/>
    </location>
</feature>
<dbReference type="Proteomes" id="UP001367676">
    <property type="component" value="Unassembled WGS sequence"/>
</dbReference>
<accession>A0AAN9TTJ8</accession>
<dbReference type="Gene3D" id="1.20.1250.20">
    <property type="entry name" value="MFS general substrate transporter like domains"/>
    <property type="match status" value="1"/>
</dbReference>
<name>A0AAN9TTJ8_9HEMI</name>
<proteinExistence type="predicted"/>